<dbReference type="EMBL" id="CP055898">
    <property type="protein sequence ID" value="QKX54114.1"/>
    <property type="molecule type" value="Genomic_DNA"/>
</dbReference>
<evidence type="ECO:0000259" key="2">
    <source>
        <dbReference type="Pfam" id="PF00248"/>
    </source>
</evidence>
<protein>
    <recommendedName>
        <fullName evidence="2">NADP-dependent oxidoreductase domain-containing protein</fullName>
    </recommendedName>
</protein>
<evidence type="ECO:0000313" key="3">
    <source>
        <dbReference type="EMBL" id="QKX54114.1"/>
    </source>
</evidence>
<dbReference type="Pfam" id="PF00248">
    <property type="entry name" value="Aldo_ket_red"/>
    <property type="match status" value="1"/>
</dbReference>
<gene>
    <name evidence="3" type="ORF">TRUGW13939_01197</name>
</gene>
<dbReference type="CDD" id="cd19101">
    <property type="entry name" value="AKR_unchar"/>
    <property type="match status" value="1"/>
</dbReference>
<dbReference type="SUPFAM" id="SSF51430">
    <property type="entry name" value="NAD(P)-linked oxidoreductase"/>
    <property type="match status" value="1"/>
</dbReference>
<accession>A0A7H8QJK3</accession>
<feature type="domain" description="NADP-dependent oxidoreductase" evidence="2">
    <location>
        <begin position="204"/>
        <end position="495"/>
    </location>
</feature>
<evidence type="ECO:0000256" key="1">
    <source>
        <dbReference type="ARBA" id="ARBA00023002"/>
    </source>
</evidence>
<keyword evidence="4" id="KW-1185">Reference proteome</keyword>
<sequence length="518" mass="57520">MAPKLAHVNMMTDTIVANLPPEALRSIVRSLLASQPGFTKVFEENTRAYLQSTSLGGLEHISRESLSAAQTRIRCMLGCGMCYESLPVLGSIVEHAKGAGDQGDFIQSIDADIVQAATAVQKSLPGSTDEKAVLDKFYDALTASHSQYSSINQDFPFERGLMAVANLLGHSAPILQTNSFTSNARPDLPPAETFQLGSRHLPRIFSGLWQLSSPAWGAAPISKILQQFTQYTQSGLTAFDMADHYGDAEIIFGRFRSSYPHSSSLFAATKYCVFQPMTVSPDAVQANIAERCQRLQVDQIDLLQFHWQFYDDPQYINALKYLQQDERVGMLGLCNFDTEHMQRVIDSGVTIHSNQVQFSLIDSRPVVKMGTVCEKHNVKLLTYGTLCGGFLAEKWLGKAEPGLYDSEITPSQRKYFSMIQSWGNWSLFQELLQTLQSIGTKHNVSISNVATRWVLDFVYVGAVIVGARMGVSEHVDENRASFGWSMDKADQEAIEVVLGRSRRLEMFEVMGDCGGEYR</sequence>
<dbReference type="Proteomes" id="UP000509510">
    <property type="component" value="Chromosome I"/>
</dbReference>
<dbReference type="AlphaFoldDB" id="A0A7H8QJK3"/>
<dbReference type="OrthoDB" id="686384at2759"/>
<dbReference type="PANTHER" id="PTHR43147:SF2">
    <property type="entry name" value="NADP-DEPENDENT OXIDOREDUCTASE DOMAIN-CONTAINING PROTEIN"/>
    <property type="match status" value="1"/>
</dbReference>
<dbReference type="InterPro" id="IPR036812">
    <property type="entry name" value="NAD(P)_OxRdtase_dom_sf"/>
</dbReference>
<dbReference type="InterPro" id="IPR023210">
    <property type="entry name" value="NADP_OxRdtase_dom"/>
</dbReference>
<organism evidence="3 4">
    <name type="scientific">Talaromyces rugulosus</name>
    <name type="common">Penicillium rugulosum</name>
    <dbReference type="NCBI Taxonomy" id="121627"/>
    <lineage>
        <taxon>Eukaryota</taxon>
        <taxon>Fungi</taxon>
        <taxon>Dikarya</taxon>
        <taxon>Ascomycota</taxon>
        <taxon>Pezizomycotina</taxon>
        <taxon>Eurotiomycetes</taxon>
        <taxon>Eurotiomycetidae</taxon>
        <taxon>Eurotiales</taxon>
        <taxon>Trichocomaceae</taxon>
        <taxon>Talaromyces</taxon>
        <taxon>Talaromyces sect. Islandici</taxon>
    </lineage>
</organism>
<dbReference type="Gene3D" id="3.20.20.100">
    <property type="entry name" value="NADP-dependent oxidoreductase domain"/>
    <property type="match status" value="1"/>
</dbReference>
<reference evidence="4" key="1">
    <citation type="submission" date="2020-06" db="EMBL/GenBank/DDBJ databases">
        <title>A chromosome-scale genome assembly of Talaromyces rugulosus W13939.</title>
        <authorList>
            <person name="Wang B."/>
            <person name="Guo L."/>
            <person name="Ye K."/>
            <person name="Wang L."/>
        </authorList>
    </citation>
    <scope>NUCLEOTIDE SEQUENCE [LARGE SCALE GENOMIC DNA]</scope>
    <source>
        <strain evidence="4">W13939</strain>
    </source>
</reference>
<name>A0A7H8QJK3_TALRU</name>
<dbReference type="KEGG" id="trg:TRUGW13939_01197"/>
<dbReference type="PANTHER" id="PTHR43147">
    <property type="entry name" value="PROTEIN TAS"/>
    <property type="match status" value="1"/>
</dbReference>
<dbReference type="GeneID" id="55988710"/>
<proteinExistence type="predicted"/>
<evidence type="ECO:0000313" key="4">
    <source>
        <dbReference type="Proteomes" id="UP000509510"/>
    </source>
</evidence>
<dbReference type="RefSeq" id="XP_035340293.1">
    <property type="nucleotide sequence ID" value="XM_035484400.1"/>
</dbReference>
<keyword evidence="1" id="KW-0560">Oxidoreductase</keyword>
<dbReference type="GO" id="GO:0016491">
    <property type="term" value="F:oxidoreductase activity"/>
    <property type="evidence" value="ECO:0007669"/>
    <property type="project" value="UniProtKB-KW"/>
</dbReference>